<reference evidence="2 3" key="1">
    <citation type="submission" date="2021-06" db="EMBL/GenBank/DDBJ databases">
        <authorList>
            <person name="Palmer J.M."/>
        </authorList>
    </citation>
    <scope>NUCLEOTIDE SEQUENCE [LARGE SCALE GENOMIC DNA]</scope>
    <source>
        <strain evidence="3">if_2019</strain>
        <tissue evidence="2">Muscle</tissue>
    </source>
</reference>
<comment type="caution">
    <text evidence="2">The sequence shown here is derived from an EMBL/GenBank/DDBJ whole genome shotgun (WGS) entry which is preliminary data.</text>
</comment>
<gene>
    <name evidence="2" type="ORF">ILYODFUR_036400</name>
</gene>
<evidence type="ECO:0000313" key="2">
    <source>
        <dbReference type="EMBL" id="MEQ2242495.1"/>
    </source>
</evidence>
<feature type="compositionally biased region" description="Basic and acidic residues" evidence="1">
    <location>
        <begin position="1"/>
        <end position="22"/>
    </location>
</feature>
<keyword evidence="3" id="KW-1185">Reference proteome</keyword>
<organism evidence="2 3">
    <name type="scientific">Ilyodon furcidens</name>
    <name type="common">goldbreast splitfin</name>
    <dbReference type="NCBI Taxonomy" id="33524"/>
    <lineage>
        <taxon>Eukaryota</taxon>
        <taxon>Metazoa</taxon>
        <taxon>Chordata</taxon>
        <taxon>Craniata</taxon>
        <taxon>Vertebrata</taxon>
        <taxon>Euteleostomi</taxon>
        <taxon>Actinopterygii</taxon>
        <taxon>Neopterygii</taxon>
        <taxon>Teleostei</taxon>
        <taxon>Neoteleostei</taxon>
        <taxon>Acanthomorphata</taxon>
        <taxon>Ovalentaria</taxon>
        <taxon>Atherinomorphae</taxon>
        <taxon>Cyprinodontiformes</taxon>
        <taxon>Goodeidae</taxon>
        <taxon>Ilyodon</taxon>
    </lineage>
</organism>
<feature type="region of interest" description="Disordered" evidence="1">
    <location>
        <begin position="1"/>
        <end position="76"/>
    </location>
</feature>
<protein>
    <submittedName>
        <fullName evidence="2">Uncharacterized protein</fullName>
    </submittedName>
</protein>
<sequence length="439" mass="50450">MGEKMSQKAEAIKQAAENRESPIKPTPPKKPFRHAKTEENFTSGQNLKPASQTSKGLESAEAQLNSPPRQGHMVKADTEDTKTFSTAPIIPKPPPQKKLHRYVKTDTGRLVFRANHVKFVTSTKPPPDYGAILKRKNKSPKQLVSEIHEQMMTSRQNLKLKAKQTREKLESAEAQLNSTPRQGNMVKTEREDTKTFSTAPIIPKPPPQKKLHRYVETDTGRLVFRANHVEFVTSTKPPPDYGAIVRRKNKSPQQLVREIHEQMMTSRQNLKLRAKQTWENSTPRQGNIDKTYRQDTHALSRTPKSLQKKDIEETKQSKSEKTTKCNQKPDWDNEPLIHRKNRVHWLERERVRPILGGRGEQPNLEYLTPHIHFPLILDRNPITGFDRHVTQSFSRTSFKLLLPIGAGPNSFQNNDRVGTEQFKSENRRKCDIHLPPIMN</sequence>
<dbReference type="EMBL" id="JAHRIQ010065303">
    <property type="protein sequence ID" value="MEQ2242495.1"/>
    <property type="molecule type" value="Genomic_DNA"/>
</dbReference>
<feature type="compositionally biased region" description="Basic and acidic residues" evidence="1">
    <location>
        <begin position="307"/>
        <end position="334"/>
    </location>
</feature>
<feature type="region of interest" description="Disordered" evidence="1">
    <location>
        <begin position="271"/>
        <end position="334"/>
    </location>
</feature>
<evidence type="ECO:0000313" key="3">
    <source>
        <dbReference type="Proteomes" id="UP001482620"/>
    </source>
</evidence>
<name>A0ABV0UDA8_9TELE</name>
<feature type="region of interest" description="Disordered" evidence="1">
    <location>
        <begin position="172"/>
        <end position="209"/>
    </location>
</feature>
<feature type="compositionally biased region" description="Polar residues" evidence="1">
    <location>
        <begin position="40"/>
        <end position="68"/>
    </location>
</feature>
<proteinExistence type="predicted"/>
<accession>A0ABV0UDA8</accession>
<dbReference type="Proteomes" id="UP001482620">
    <property type="component" value="Unassembled WGS sequence"/>
</dbReference>
<evidence type="ECO:0000256" key="1">
    <source>
        <dbReference type="SAM" id="MobiDB-lite"/>
    </source>
</evidence>